<keyword evidence="10" id="KW-0175">Coiled coil</keyword>
<feature type="region of interest" description="Disordered" evidence="11">
    <location>
        <begin position="1015"/>
        <end position="1070"/>
    </location>
</feature>
<feature type="compositionally biased region" description="Basic and acidic residues" evidence="11">
    <location>
        <begin position="1015"/>
        <end position="1032"/>
    </location>
</feature>
<dbReference type="PANTHER" id="PTHR33407">
    <property type="entry name" value="PECTATE LYASE F-RELATED"/>
    <property type="match status" value="1"/>
</dbReference>
<dbReference type="CDD" id="cd19757">
    <property type="entry name" value="Bbox1"/>
    <property type="match status" value="1"/>
</dbReference>
<evidence type="ECO:0000256" key="11">
    <source>
        <dbReference type="SAM" id="MobiDB-lite"/>
    </source>
</evidence>
<evidence type="ECO:0000256" key="10">
    <source>
        <dbReference type="SAM" id="Coils"/>
    </source>
</evidence>
<feature type="coiled-coil region" evidence="10">
    <location>
        <begin position="150"/>
        <end position="177"/>
    </location>
</feature>
<comment type="cofactor">
    <cofactor evidence="2">
        <name>Ca(2+)</name>
        <dbReference type="ChEBI" id="CHEBI:29108"/>
    </cofactor>
</comment>
<organism evidence="13 14">
    <name type="scientific">Phytophthora rubi</name>
    <dbReference type="NCBI Taxonomy" id="129364"/>
    <lineage>
        <taxon>Eukaryota</taxon>
        <taxon>Sar</taxon>
        <taxon>Stramenopiles</taxon>
        <taxon>Oomycota</taxon>
        <taxon>Peronosporomycetes</taxon>
        <taxon>Peronosporales</taxon>
        <taxon>Peronosporaceae</taxon>
        <taxon>Phytophthora</taxon>
    </lineage>
</organism>
<reference evidence="13 14" key="1">
    <citation type="submission" date="2018-09" db="EMBL/GenBank/DDBJ databases">
        <title>Genomic investigation of the strawberry pathogen Phytophthora fragariae indicates pathogenicity is determined by transcriptional variation in three key races.</title>
        <authorList>
            <person name="Adams T.M."/>
            <person name="Armitage A.D."/>
            <person name="Sobczyk M.K."/>
            <person name="Bates H.J."/>
            <person name="Dunwell J.M."/>
            <person name="Nellist C.F."/>
            <person name="Harrison R.J."/>
        </authorList>
    </citation>
    <scope>NUCLEOTIDE SEQUENCE [LARGE SCALE GENOMIC DNA]</scope>
    <source>
        <strain evidence="13 14">SCRP324</strain>
    </source>
</reference>
<evidence type="ECO:0000256" key="9">
    <source>
        <dbReference type="ARBA" id="ARBA00039895"/>
    </source>
</evidence>
<dbReference type="EMBL" id="QXFU01000876">
    <property type="protein sequence ID" value="KAE9017655.1"/>
    <property type="molecule type" value="Genomic_DNA"/>
</dbReference>
<dbReference type="GO" id="GO:0030570">
    <property type="term" value="F:pectate lyase activity"/>
    <property type="evidence" value="ECO:0007669"/>
    <property type="project" value="UniProtKB-EC"/>
</dbReference>
<dbReference type="SMART" id="SM00456">
    <property type="entry name" value="WW"/>
    <property type="match status" value="2"/>
</dbReference>
<evidence type="ECO:0000313" key="14">
    <source>
        <dbReference type="Proteomes" id="UP000435112"/>
    </source>
</evidence>
<dbReference type="CDD" id="cd00201">
    <property type="entry name" value="WW"/>
    <property type="match status" value="1"/>
</dbReference>
<feature type="compositionally biased region" description="Low complexity" evidence="11">
    <location>
        <begin position="85"/>
        <end position="97"/>
    </location>
</feature>
<evidence type="ECO:0000256" key="4">
    <source>
        <dbReference type="ARBA" id="ARBA00012272"/>
    </source>
</evidence>
<feature type="region of interest" description="Disordered" evidence="11">
    <location>
        <begin position="62"/>
        <end position="101"/>
    </location>
</feature>
<evidence type="ECO:0000256" key="5">
    <source>
        <dbReference type="ARBA" id="ARBA00022525"/>
    </source>
</evidence>
<comment type="caution">
    <text evidence="13">The sequence shown here is derived from an EMBL/GenBank/DDBJ whole genome shotgun (WGS) entry which is preliminary data.</text>
</comment>
<keyword evidence="5" id="KW-0964">Secreted</keyword>
<evidence type="ECO:0000256" key="3">
    <source>
        <dbReference type="ARBA" id="ARBA00004613"/>
    </source>
</evidence>
<keyword evidence="7" id="KW-0106">Calcium</keyword>
<feature type="compositionally biased region" description="Basic and acidic residues" evidence="11">
    <location>
        <begin position="585"/>
        <end position="598"/>
    </location>
</feature>
<dbReference type="EC" id="4.2.2.2" evidence="4"/>
<feature type="region of interest" description="Disordered" evidence="11">
    <location>
        <begin position="570"/>
        <end position="598"/>
    </location>
</feature>
<evidence type="ECO:0000259" key="12">
    <source>
        <dbReference type="PROSITE" id="PS50020"/>
    </source>
</evidence>
<feature type="domain" description="WW" evidence="12">
    <location>
        <begin position="1252"/>
        <end position="1285"/>
    </location>
</feature>
<gene>
    <name evidence="13" type="ORF">PR002_g13332</name>
</gene>
<feature type="region of interest" description="Disordered" evidence="11">
    <location>
        <begin position="512"/>
        <end position="537"/>
    </location>
</feature>
<dbReference type="Pfam" id="PF00397">
    <property type="entry name" value="WW"/>
    <property type="match status" value="1"/>
</dbReference>
<feature type="compositionally biased region" description="Low complexity" evidence="11">
    <location>
        <begin position="1054"/>
        <end position="1065"/>
    </location>
</feature>
<dbReference type="InterPro" id="IPR036020">
    <property type="entry name" value="WW_dom_sf"/>
</dbReference>
<dbReference type="PROSITE" id="PS50020">
    <property type="entry name" value="WW_DOMAIN_2"/>
    <property type="match status" value="1"/>
</dbReference>
<dbReference type="Proteomes" id="UP000435112">
    <property type="component" value="Unassembled WGS sequence"/>
</dbReference>
<keyword evidence="6" id="KW-0732">Signal</keyword>
<dbReference type="SUPFAM" id="SSF51045">
    <property type="entry name" value="WW domain"/>
    <property type="match status" value="1"/>
</dbReference>
<dbReference type="PANTHER" id="PTHR33407:SF9">
    <property type="entry name" value="PECTATE LYASE F-RELATED"/>
    <property type="match status" value="1"/>
</dbReference>
<comment type="subcellular location">
    <subcellularLocation>
        <location evidence="3">Secreted</location>
    </subcellularLocation>
</comment>
<dbReference type="PROSITE" id="PS50096">
    <property type="entry name" value="IQ"/>
    <property type="match status" value="2"/>
</dbReference>
<dbReference type="OrthoDB" id="168235at2759"/>
<evidence type="ECO:0000313" key="13">
    <source>
        <dbReference type="EMBL" id="KAE9017655.1"/>
    </source>
</evidence>
<evidence type="ECO:0000256" key="8">
    <source>
        <dbReference type="ARBA" id="ARBA00023239"/>
    </source>
</evidence>
<dbReference type="InterPro" id="IPR004898">
    <property type="entry name" value="Pectate_lyase_PlyH/PlyE-like"/>
</dbReference>
<dbReference type="InterPro" id="IPR001202">
    <property type="entry name" value="WW_dom"/>
</dbReference>
<dbReference type="GO" id="GO:0005576">
    <property type="term" value="C:extracellular region"/>
    <property type="evidence" value="ECO:0007669"/>
    <property type="project" value="UniProtKB-SubCell"/>
</dbReference>
<evidence type="ECO:0000256" key="7">
    <source>
        <dbReference type="ARBA" id="ARBA00022837"/>
    </source>
</evidence>
<name>A0A6A3LH95_9STRA</name>
<dbReference type="GO" id="GO:0045490">
    <property type="term" value="P:pectin catabolic process"/>
    <property type="evidence" value="ECO:0007669"/>
    <property type="project" value="TreeGrafter"/>
</dbReference>
<accession>A0A6A3LH95</accession>
<dbReference type="Gene3D" id="2.20.70.10">
    <property type="match status" value="1"/>
</dbReference>
<keyword evidence="8" id="KW-0456">Lyase</keyword>
<comment type="catalytic activity">
    <reaction evidence="1">
        <text>Eliminative cleavage of (1-&gt;4)-alpha-D-galacturonan to give oligosaccharides with 4-deoxy-alpha-D-galact-4-enuronosyl groups at their non-reducing ends.</text>
        <dbReference type="EC" id="4.2.2.2"/>
    </reaction>
</comment>
<feature type="region of interest" description="Disordered" evidence="11">
    <location>
        <begin position="895"/>
        <end position="919"/>
    </location>
</feature>
<evidence type="ECO:0000256" key="2">
    <source>
        <dbReference type="ARBA" id="ARBA00001913"/>
    </source>
</evidence>
<sequence length="1285" mass="145914">MDKLVQLQAVLRAIETGRRLESVDGVLVRQVLLQPRVQPQQAAPEPDAKDLYRELLALRRAKAKANARPPADPTVADTKSDDEGATTSPSPKKATSTNRTVSVVDARLESAAPSSPERSSVVLINNNDKNMAEELAAGIAETNVLMQTALVAREKELRRSERAVARADAELREEINRAEKLLPSKFLFERNLASDRALEAARTVLVRFQHRFYKLYFRHWWVATLELRLQAQRRAVAQIVRVYRGHRGRLEARRLRRELNAMQAQKRQLLAFRIKYRSSQAVKLQMAWRRFLRHRAVKHCEARQAAARLLQQAFRTRQWRSQSLVTALANARRLFAAVSVQKLYRGHRTRRKLLENQRRQRQDERVQLALLREATGSLYSNTAVVSPLLFIAVANGESPAGARRFLARRELRRRMQATYEKFLDPTWGLPYWMNPRSGYSTWHKPRMLGAEDVQCEPVPFPPPERTLKAPCNGRKDCDRCAEWVCYDCDEFFCVECFGEFHKSKAILENSANGKEEPLDASQESEKDDEDTQPPVNREHELERLLICGLCKFQLASRRCLDCIPKPGTKSTPKLPPKPNQSPGKQQEKKPDNSEDERSNSEALFCDVCFGFLHRRGGLKTHRTEPLLELCTSCSPDDNDDTNAISHQQQSTNFGIAGAADAVQWECEACGDPPRRVCGRCALKSHPKESCGELRPVPLQTLGRCERTKRLQEEQEARDRRDLDKMRARALRARQERCARKLQTFWRSRAPILRAKRIADARRKVKSDLWLRRQEDARLAKRMAYRAKSALGMAPPLSTDTPVQRRLRTLHALARRQLSIRARFFGLLIDEYVRVGIPLPGLGLLHPGSNEIWTSEDLRGWIRNRQTIRLKLLTPQEAQPAERALCAWRQLEHWSKNEDETDNEAQDSGTEPKASDTTWLADVHPKQLVTENTIPLAQAYDPPLPKKRSRKAADEEEDAVEDVPVAMFLVEFSLDPKRTVWINHSLAERFWEWKRLKMSARSERAAQRQRAKEYVKQRKELEEKQKQEEELNRQGENAATAVDTQDPPLDGAEMPATTDPTPNTATEQAWPSAWPTVDPYYNYNYYPSDQANAAETWTGYEGYSASYPAGYDYGYSPPVLETCPMMAGGTAGLVDSSSYYGSGGYAGADINGSNPSNWYGTEYSAYDMSGYGSAATDYGSNAEATSGWGYDGAVNYAESQPSIDPNAAWYANGGDYNATEQWQQGQPASSYQSSATDGYYNYDPTEAFTAQQPTAAAQWEEVFDPATQQTYYVNRVTNETAWQIPS</sequence>
<evidence type="ECO:0000256" key="6">
    <source>
        <dbReference type="ARBA" id="ARBA00022729"/>
    </source>
</evidence>
<proteinExistence type="predicted"/>
<protein>
    <recommendedName>
        <fullName evidence="9">Probable pectate lyase F</fullName>
        <ecNumber evidence="4">4.2.2.2</ecNumber>
    </recommendedName>
</protein>
<evidence type="ECO:0000256" key="1">
    <source>
        <dbReference type="ARBA" id="ARBA00000695"/>
    </source>
</evidence>
<feature type="region of interest" description="Disordered" evidence="11">
    <location>
        <begin position="931"/>
        <end position="958"/>
    </location>
</feature>